<comment type="similarity">
    <text evidence="1 3">Belongs to the short-chain dehydrogenases/reductases (SDR) family.</text>
</comment>
<keyword evidence="2" id="KW-0560">Oxidoreductase</keyword>
<dbReference type="InterPro" id="IPR051687">
    <property type="entry name" value="Peroxisomal_Beta-Oxidation"/>
</dbReference>
<dbReference type="FunFam" id="3.40.50.720:FF:000084">
    <property type="entry name" value="Short-chain dehydrogenase reductase"/>
    <property type="match status" value="1"/>
</dbReference>
<dbReference type="OrthoDB" id="9808187at2"/>
<dbReference type="InterPro" id="IPR002347">
    <property type="entry name" value="SDR_fam"/>
</dbReference>
<sequence>MTRLTGRVAIVTGSGRGIGAAVARALAAEGASVVVADLGVQLDGTTENSDPATEVVDAITAAGGTAVASRTDVSDHGQAEELIATTVERFGRLDVLVNAAGILRDRMIFNMDEEEWDAVIRVHLKGAFNTTKFAARHWRETRRPDSRLINFTSVAGLHGAPSQPNYAAAKMGIVGLTLSCANALTKYGVTANCISPGAATRMTDTIPAEVMAKYGVPTRDQDPDSRRRAPENVAAPVVYLASTESGWINGRVLGAQEYRVSMWSTPQIQRQIVGQQPWELDHLFDEMTRAFKPYVEGRSRLDEAG</sequence>
<accession>A0A1H5K083</accession>
<evidence type="ECO:0000313" key="6">
    <source>
        <dbReference type="Proteomes" id="UP000181980"/>
    </source>
</evidence>
<organism evidence="5 6">
    <name type="scientific">Jiangella alba</name>
    <dbReference type="NCBI Taxonomy" id="561176"/>
    <lineage>
        <taxon>Bacteria</taxon>
        <taxon>Bacillati</taxon>
        <taxon>Actinomycetota</taxon>
        <taxon>Actinomycetes</taxon>
        <taxon>Jiangellales</taxon>
        <taxon>Jiangellaceae</taxon>
        <taxon>Jiangella</taxon>
    </lineage>
</organism>
<dbReference type="PANTHER" id="PTHR45024">
    <property type="entry name" value="DEHYDROGENASES, SHORT CHAIN"/>
    <property type="match status" value="1"/>
</dbReference>
<evidence type="ECO:0000313" key="5">
    <source>
        <dbReference type="EMBL" id="SEE58216.1"/>
    </source>
</evidence>
<dbReference type="SUPFAM" id="SSF51735">
    <property type="entry name" value="NAD(P)-binding Rossmann-fold domains"/>
    <property type="match status" value="1"/>
</dbReference>
<dbReference type="GO" id="GO:0016491">
    <property type="term" value="F:oxidoreductase activity"/>
    <property type="evidence" value="ECO:0007669"/>
    <property type="project" value="UniProtKB-KW"/>
</dbReference>
<dbReference type="PRINTS" id="PR00080">
    <property type="entry name" value="SDRFAMILY"/>
</dbReference>
<name>A0A1H5K083_9ACTN</name>
<dbReference type="STRING" id="561176.SAMN04488561_1834"/>
<keyword evidence="6" id="KW-1185">Reference proteome</keyword>
<dbReference type="PRINTS" id="PR00081">
    <property type="entry name" value="GDHRDH"/>
</dbReference>
<evidence type="ECO:0000256" key="1">
    <source>
        <dbReference type="ARBA" id="ARBA00006484"/>
    </source>
</evidence>
<dbReference type="PANTHER" id="PTHR45024:SF2">
    <property type="entry name" value="SCP2 DOMAIN-CONTAINING PROTEIN"/>
    <property type="match status" value="1"/>
</dbReference>
<evidence type="ECO:0000259" key="4">
    <source>
        <dbReference type="SMART" id="SM00822"/>
    </source>
</evidence>
<dbReference type="RefSeq" id="WP_069110830.1">
    <property type="nucleotide sequence ID" value="NZ_FNUC01000003.1"/>
</dbReference>
<protein>
    <submittedName>
        <fullName evidence="5">NAD(P)-dependent dehydrogenase, short-chain alcohol dehydrogenase family</fullName>
    </submittedName>
</protein>
<gene>
    <name evidence="5" type="ORF">SAMN04488561_1834</name>
</gene>
<dbReference type="Pfam" id="PF00106">
    <property type="entry name" value="adh_short"/>
    <property type="match status" value="1"/>
</dbReference>
<dbReference type="Gene3D" id="3.40.50.720">
    <property type="entry name" value="NAD(P)-binding Rossmann-like Domain"/>
    <property type="match status" value="1"/>
</dbReference>
<dbReference type="InterPro" id="IPR036291">
    <property type="entry name" value="NAD(P)-bd_dom_sf"/>
</dbReference>
<dbReference type="InterPro" id="IPR057326">
    <property type="entry name" value="KR_dom"/>
</dbReference>
<feature type="domain" description="Ketoreductase" evidence="4">
    <location>
        <begin position="7"/>
        <end position="197"/>
    </location>
</feature>
<evidence type="ECO:0000256" key="2">
    <source>
        <dbReference type="ARBA" id="ARBA00023002"/>
    </source>
</evidence>
<evidence type="ECO:0000256" key="3">
    <source>
        <dbReference type="RuleBase" id="RU000363"/>
    </source>
</evidence>
<proteinExistence type="inferred from homology"/>
<dbReference type="EMBL" id="FNUC01000003">
    <property type="protein sequence ID" value="SEE58216.1"/>
    <property type="molecule type" value="Genomic_DNA"/>
</dbReference>
<reference evidence="6" key="1">
    <citation type="submission" date="2016-10" db="EMBL/GenBank/DDBJ databases">
        <authorList>
            <person name="Varghese N."/>
            <person name="Submissions S."/>
        </authorList>
    </citation>
    <scope>NUCLEOTIDE SEQUENCE [LARGE SCALE GENOMIC DNA]</scope>
    <source>
        <strain evidence="6">DSM 45237</strain>
    </source>
</reference>
<dbReference type="AlphaFoldDB" id="A0A1H5K083"/>
<dbReference type="SMART" id="SM00822">
    <property type="entry name" value="PKS_KR"/>
    <property type="match status" value="1"/>
</dbReference>
<dbReference type="Proteomes" id="UP000181980">
    <property type="component" value="Unassembled WGS sequence"/>
</dbReference>